<organism evidence="1 2">
    <name type="scientific">Candidatus Kaiserbacteria bacterium RIFCSPHIGHO2_02_FULL_49_16</name>
    <dbReference type="NCBI Taxonomy" id="1798490"/>
    <lineage>
        <taxon>Bacteria</taxon>
        <taxon>Candidatus Kaiseribacteriota</taxon>
    </lineage>
</organism>
<name>A0A1F6DGE0_9BACT</name>
<protein>
    <submittedName>
        <fullName evidence="1">Uncharacterized protein</fullName>
    </submittedName>
</protein>
<dbReference type="EMBL" id="MFLD01000020">
    <property type="protein sequence ID" value="OGG60102.1"/>
    <property type="molecule type" value="Genomic_DNA"/>
</dbReference>
<evidence type="ECO:0000313" key="2">
    <source>
        <dbReference type="Proteomes" id="UP000178042"/>
    </source>
</evidence>
<sequence>MSSILQPLKIFILAVIISIGISYASAWTAPTAAPPGNNVPPPINTSVGDQIKTGGLLNLFNLWVNGALGVTGGASVGGNVTVAGTIESTSGGFKFPDGTTQTTAMVAGTVVGVCGSANGAVALASAPTTNLCNAGTPSAVSGAGPWTWTCNVSGGGISAACSVPALSAETGIPSVTSNPYSQASGWFTRTGEVESSPYSARQTVIRWNGSTVYDSIASGPITLGGVTYTPSTYMGSVYGWNGDYSNAYIVIKK</sequence>
<comment type="caution">
    <text evidence="1">The sequence shown here is derived from an EMBL/GenBank/DDBJ whole genome shotgun (WGS) entry which is preliminary data.</text>
</comment>
<proteinExistence type="predicted"/>
<dbReference type="AlphaFoldDB" id="A0A1F6DGE0"/>
<dbReference type="Proteomes" id="UP000178042">
    <property type="component" value="Unassembled WGS sequence"/>
</dbReference>
<accession>A0A1F6DGE0</accession>
<evidence type="ECO:0000313" key="1">
    <source>
        <dbReference type="EMBL" id="OGG60102.1"/>
    </source>
</evidence>
<gene>
    <name evidence="1" type="ORF">A3C86_00930</name>
</gene>
<reference evidence="1 2" key="1">
    <citation type="journal article" date="2016" name="Nat. Commun.">
        <title>Thousands of microbial genomes shed light on interconnected biogeochemical processes in an aquifer system.</title>
        <authorList>
            <person name="Anantharaman K."/>
            <person name="Brown C.T."/>
            <person name="Hug L.A."/>
            <person name="Sharon I."/>
            <person name="Castelle C.J."/>
            <person name="Probst A.J."/>
            <person name="Thomas B.C."/>
            <person name="Singh A."/>
            <person name="Wilkins M.J."/>
            <person name="Karaoz U."/>
            <person name="Brodie E.L."/>
            <person name="Williams K.H."/>
            <person name="Hubbard S.S."/>
            <person name="Banfield J.F."/>
        </authorList>
    </citation>
    <scope>NUCLEOTIDE SEQUENCE [LARGE SCALE GENOMIC DNA]</scope>
</reference>